<accession>A0A6M8EQK4</accession>
<feature type="DNA-binding region" description="H-T-H motif" evidence="2">
    <location>
        <begin position="24"/>
        <end position="43"/>
    </location>
</feature>
<reference evidence="4 5" key="1">
    <citation type="submission" date="2019-08" db="EMBL/GenBank/DDBJ databases">
        <title>Complete genome sequence of Arcobacter acticola.</title>
        <authorList>
            <person name="Miller W."/>
        </authorList>
    </citation>
    <scope>NUCLEOTIDE SEQUENCE [LARGE SCALE GENOMIC DNA]</scope>
    <source>
        <strain evidence="4 5">KCTC 52212</strain>
    </source>
</reference>
<feature type="domain" description="HTH tetR-type" evidence="3">
    <location>
        <begin position="1"/>
        <end position="61"/>
    </location>
</feature>
<dbReference type="Pfam" id="PF13972">
    <property type="entry name" value="TetR"/>
    <property type="match status" value="1"/>
</dbReference>
<dbReference type="AlphaFoldDB" id="A0A6M8EQK4"/>
<dbReference type="EMBL" id="CP042652">
    <property type="protein sequence ID" value="QKE29401.1"/>
    <property type="molecule type" value="Genomic_DNA"/>
</dbReference>
<keyword evidence="5" id="KW-1185">Reference proteome</keyword>
<dbReference type="PRINTS" id="PR00455">
    <property type="entry name" value="HTHTETR"/>
</dbReference>
<dbReference type="PROSITE" id="PS50977">
    <property type="entry name" value="HTH_TETR_2"/>
    <property type="match status" value="1"/>
</dbReference>
<evidence type="ECO:0000259" key="3">
    <source>
        <dbReference type="PROSITE" id="PS50977"/>
    </source>
</evidence>
<dbReference type="InterPro" id="IPR001647">
    <property type="entry name" value="HTH_TetR"/>
</dbReference>
<organism evidence="4 5">
    <name type="scientific">Arcobacter acticola</name>
    <dbReference type="NCBI Taxonomy" id="1849015"/>
    <lineage>
        <taxon>Bacteria</taxon>
        <taxon>Pseudomonadati</taxon>
        <taxon>Campylobacterota</taxon>
        <taxon>Epsilonproteobacteria</taxon>
        <taxon>Campylobacterales</taxon>
        <taxon>Arcobacteraceae</taxon>
        <taxon>Arcobacter</taxon>
    </lineage>
</organism>
<dbReference type="Proteomes" id="UP000503483">
    <property type="component" value="Chromosome"/>
</dbReference>
<dbReference type="PANTHER" id="PTHR43479">
    <property type="entry name" value="ACREF/ENVCD OPERON REPRESSOR-RELATED"/>
    <property type="match status" value="1"/>
</dbReference>
<keyword evidence="1 2" id="KW-0238">DNA-binding</keyword>
<dbReference type="InterPro" id="IPR025722">
    <property type="entry name" value="TetR"/>
</dbReference>
<name>A0A6M8EQK4_9BACT</name>
<proteinExistence type="predicted"/>
<dbReference type="RefSeq" id="WP_172127080.1">
    <property type="nucleotide sequence ID" value="NZ_CP042652.1"/>
</dbReference>
<sequence length="213" mass="25292">MTTKDKIIEVSIKLFNEKGCLNTSTRHIADELNMSVGNLYYHFKNKEEILTAIFLQYLEIVFKEVSSLDYSQDEIFLLKNFLLDNLEADIKYRFLHLELNLLVMTFPSFKKIMEEQLQNEIEMIKKLVHHQIKYGYIIEMQDEEIDLFVSNSWIIACNNLSFWNLLSNDLIDNAKKGALNMFYFIKPYLTKKSLENEQIKTILNVLKNDKEKR</sequence>
<dbReference type="KEGG" id="paco:AACT_2278"/>
<dbReference type="InterPro" id="IPR050624">
    <property type="entry name" value="HTH-type_Tx_Regulator"/>
</dbReference>
<dbReference type="InterPro" id="IPR009057">
    <property type="entry name" value="Homeodomain-like_sf"/>
</dbReference>
<dbReference type="Gene3D" id="1.10.357.10">
    <property type="entry name" value="Tetracycline Repressor, domain 2"/>
    <property type="match status" value="1"/>
</dbReference>
<dbReference type="PANTHER" id="PTHR43479:SF11">
    <property type="entry name" value="ACREF_ENVCD OPERON REPRESSOR-RELATED"/>
    <property type="match status" value="1"/>
</dbReference>
<protein>
    <submittedName>
        <fullName evidence="4">Transcriptional regulator, TetR/AcrR family</fullName>
    </submittedName>
</protein>
<dbReference type="Pfam" id="PF00440">
    <property type="entry name" value="TetR_N"/>
    <property type="match status" value="1"/>
</dbReference>
<dbReference type="SUPFAM" id="SSF46689">
    <property type="entry name" value="Homeodomain-like"/>
    <property type="match status" value="1"/>
</dbReference>
<evidence type="ECO:0000256" key="2">
    <source>
        <dbReference type="PROSITE-ProRule" id="PRU00335"/>
    </source>
</evidence>
<evidence type="ECO:0000313" key="4">
    <source>
        <dbReference type="EMBL" id="QKE29401.1"/>
    </source>
</evidence>
<gene>
    <name evidence="4" type="ORF">AACT_2278</name>
</gene>
<evidence type="ECO:0000256" key="1">
    <source>
        <dbReference type="ARBA" id="ARBA00023125"/>
    </source>
</evidence>
<evidence type="ECO:0000313" key="5">
    <source>
        <dbReference type="Proteomes" id="UP000503483"/>
    </source>
</evidence>
<dbReference type="GO" id="GO:0003677">
    <property type="term" value="F:DNA binding"/>
    <property type="evidence" value="ECO:0007669"/>
    <property type="project" value="UniProtKB-UniRule"/>
</dbReference>